<dbReference type="GO" id="GO:0016757">
    <property type="term" value="F:glycosyltransferase activity"/>
    <property type="evidence" value="ECO:0007669"/>
    <property type="project" value="UniProtKB-KW"/>
</dbReference>
<feature type="compositionally biased region" description="Basic and acidic residues" evidence="9">
    <location>
        <begin position="1"/>
        <end position="11"/>
    </location>
</feature>
<dbReference type="InterPro" id="IPR029044">
    <property type="entry name" value="Nucleotide-diphossugar_trans"/>
</dbReference>
<keyword evidence="13" id="KW-1185">Reference proteome</keyword>
<dbReference type="EMBL" id="PJCH01000005">
    <property type="protein sequence ID" value="PQA88610.1"/>
    <property type="molecule type" value="Genomic_DNA"/>
</dbReference>
<comment type="subcellular location">
    <subcellularLocation>
        <location evidence="1">Cell membrane</location>
        <topology evidence="1">Multi-pass membrane protein</topology>
    </subcellularLocation>
</comment>
<evidence type="ECO:0000259" key="11">
    <source>
        <dbReference type="Pfam" id="PF00535"/>
    </source>
</evidence>
<evidence type="ECO:0000256" key="10">
    <source>
        <dbReference type="SAM" id="Phobius"/>
    </source>
</evidence>
<name>A0A2S7K7Y3_9PROT</name>
<evidence type="ECO:0000256" key="7">
    <source>
        <dbReference type="ARBA" id="ARBA00023136"/>
    </source>
</evidence>
<comment type="similarity">
    <text evidence="8">Belongs to the glycosyltransferase 2 family. GtrB subfamily.</text>
</comment>
<evidence type="ECO:0000256" key="4">
    <source>
        <dbReference type="ARBA" id="ARBA00022679"/>
    </source>
</evidence>
<sequence>MSDGAIDRIEEAAGTAPRARPRPARPLISIIAPCYNEADALGPFMMEIAPVLDGANFDYELVFVDDGSTDDTRAKLEKLAGENSHVKVVIFSRNFGKEAALTAGLDHAKGDAVVVIDTDLQDPPELIRDFVAKWREGVDVVYGKREDRGADTAAKRMTAEGFYRLFNRISVVNIPENTGDFRLMDRRVVEVIKTLPERSRFMKGLFVWAGFSSVAVPYARPARAAGETKFNFWKLWNFALDGFVSFSTAPLRVWSYIGAVVAFLSFLYASFIIIRTVFTGVDVPGYASLVVLILFFGSVQMISVGVLGEYISRLFVEVKRRPIYIVDEVLGDDGASNQND</sequence>
<evidence type="ECO:0000256" key="6">
    <source>
        <dbReference type="ARBA" id="ARBA00022989"/>
    </source>
</evidence>
<keyword evidence="4 12" id="KW-0808">Transferase</keyword>
<accession>A0A2S7K7Y3</accession>
<feature type="transmembrane region" description="Helical" evidence="10">
    <location>
        <begin position="286"/>
        <end position="311"/>
    </location>
</feature>
<dbReference type="InterPro" id="IPR050256">
    <property type="entry name" value="Glycosyltransferase_2"/>
</dbReference>
<dbReference type="FunFam" id="3.90.550.10:FF:000079">
    <property type="entry name" value="Probable glycosyl transferase"/>
    <property type="match status" value="1"/>
</dbReference>
<evidence type="ECO:0000256" key="3">
    <source>
        <dbReference type="ARBA" id="ARBA00022676"/>
    </source>
</evidence>
<dbReference type="CDD" id="cd04187">
    <property type="entry name" value="DPM1_like_bac"/>
    <property type="match status" value="1"/>
</dbReference>
<evidence type="ECO:0000256" key="8">
    <source>
        <dbReference type="ARBA" id="ARBA00038152"/>
    </source>
</evidence>
<feature type="region of interest" description="Disordered" evidence="9">
    <location>
        <begin position="1"/>
        <end position="21"/>
    </location>
</feature>
<dbReference type="SUPFAM" id="SSF53448">
    <property type="entry name" value="Nucleotide-diphospho-sugar transferases"/>
    <property type="match status" value="1"/>
</dbReference>
<dbReference type="AlphaFoldDB" id="A0A2S7K7Y3"/>
<protein>
    <submittedName>
        <fullName evidence="12">Glycosyltransferase</fullName>
    </submittedName>
</protein>
<dbReference type="PANTHER" id="PTHR48090">
    <property type="entry name" value="UNDECAPRENYL-PHOSPHATE 4-DEOXY-4-FORMAMIDO-L-ARABINOSE TRANSFERASE-RELATED"/>
    <property type="match status" value="1"/>
</dbReference>
<evidence type="ECO:0000313" key="13">
    <source>
        <dbReference type="Proteomes" id="UP000239504"/>
    </source>
</evidence>
<evidence type="ECO:0000256" key="1">
    <source>
        <dbReference type="ARBA" id="ARBA00004651"/>
    </source>
</evidence>
<dbReference type="Gene3D" id="3.90.550.10">
    <property type="entry name" value="Spore Coat Polysaccharide Biosynthesis Protein SpsA, Chain A"/>
    <property type="match status" value="1"/>
</dbReference>
<dbReference type="PANTHER" id="PTHR48090:SF1">
    <property type="entry name" value="PROPHAGE BACTOPRENOL GLUCOSYL TRANSFERASE HOMOLOG"/>
    <property type="match status" value="1"/>
</dbReference>
<evidence type="ECO:0000256" key="9">
    <source>
        <dbReference type="SAM" id="MobiDB-lite"/>
    </source>
</evidence>
<dbReference type="GO" id="GO:0005886">
    <property type="term" value="C:plasma membrane"/>
    <property type="evidence" value="ECO:0007669"/>
    <property type="project" value="UniProtKB-SubCell"/>
</dbReference>
<evidence type="ECO:0000313" key="12">
    <source>
        <dbReference type="EMBL" id="PQA88610.1"/>
    </source>
</evidence>
<dbReference type="Pfam" id="PF00535">
    <property type="entry name" value="Glycos_transf_2"/>
    <property type="match status" value="1"/>
</dbReference>
<dbReference type="Proteomes" id="UP000239504">
    <property type="component" value="Unassembled WGS sequence"/>
</dbReference>
<keyword evidence="6 10" id="KW-1133">Transmembrane helix</keyword>
<keyword evidence="3" id="KW-0328">Glycosyltransferase</keyword>
<feature type="transmembrane region" description="Helical" evidence="10">
    <location>
        <begin position="253"/>
        <end position="274"/>
    </location>
</feature>
<evidence type="ECO:0000256" key="5">
    <source>
        <dbReference type="ARBA" id="ARBA00022692"/>
    </source>
</evidence>
<reference evidence="12 13" key="1">
    <citation type="submission" date="2017-12" db="EMBL/GenBank/DDBJ databases">
        <authorList>
            <person name="Hurst M.R.H."/>
        </authorList>
    </citation>
    <scope>NUCLEOTIDE SEQUENCE [LARGE SCALE GENOMIC DNA]</scope>
    <source>
        <strain evidence="12 13">SY-3-19</strain>
    </source>
</reference>
<keyword evidence="2" id="KW-1003">Cell membrane</keyword>
<proteinExistence type="inferred from homology"/>
<keyword evidence="7 10" id="KW-0472">Membrane</keyword>
<evidence type="ECO:0000256" key="2">
    <source>
        <dbReference type="ARBA" id="ARBA00022475"/>
    </source>
</evidence>
<comment type="caution">
    <text evidence="12">The sequence shown here is derived from an EMBL/GenBank/DDBJ whole genome shotgun (WGS) entry which is preliminary data.</text>
</comment>
<dbReference type="InterPro" id="IPR001173">
    <property type="entry name" value="Glyco_trans_2-like"/>
</dbReference>
<keyword evidence="5 10" id="KW-0812">Transmembrane</keyword>
<dbReference type="RefSeq" id="WP_104829853.1">
    <property type="nucleotide sequence ID" value="NZ_PJCH01000005.1"/>
</dbReference>
<gene>
    <name evidence="12" type="ORF">CW354_10035</name>
</gene>
<organism evidence="12 13">
    <name type="scientific">Hyphococcus luteus</name>
    <dbReference type="NCBI Taxonomy" id="2058213"/>
    <lineage>
        <taxon>Bacteria</taxon>
        <taxon>Pseudomonadati</taxon>
        <taxon>Pseudomonadota</taxon>
        <taxon>Alphaproteobacteria</taxon>
        <taxon>Parvularculales</taxon>
        <taxon>Parvularculaceae</taxon>
        <taxon>Hyphococcus</taxon>
    </lineage>
</organism>
<dbReference type="OrthoDB" id="9807795at2"/>
<feature type="domain" description="Glycosyltransferase 2-like" evidence="11">
    <location>
        <begin position="29"/>
        <end position="190"/>
    </location>
</feature>